<feature type="transmembrane region" description="Helical" evidence="1">
    <location>
        <begin position="47"/>
        <end position="65"/>
    </location>
</feature>
<comment type="caution">
    <text evidence="2">The sequence shown here is derived from an EMBL/GenBank/DDBJ whole genome shotgun (WGS) entry which is preliminary data.</text>
</comment>
<feature type="transmembrane region" description="Helical" evidence="1">
    <location>
        <begin position="104"/>
        <end position="124"/>
    </location>
</feature>
<proteinExistence type="predicted"/>
<name>A0A8J3CKI1_9BURK</name>
<evidence type="ECO:0008006" key="4">
    <source>
        <dbReference type="Google" id="ProtNLM"/>
    </source>
</evidence>
<keyword evidence="1" id="KW-1133">Transmembrane helix</keyword>
<feature type="transmembrane region" description="Helical" evidence="1">
    <location>
        <begin position="77"/>
        <end position="98"/>
    </location>
</feature>
<protein>
    <recommendedName>
        <fullName evidence="4">DUF4345 domain-containing protein</fullName>
    </recommendedName>
</protein>
<dbReference type="EMBL" id="BMZG01000003">
    <property type="protein sequence ID" value="GHA69439.1"/>
    <property type="molecule type" value="Genomic_DNA"/>
</dbReference>
<reference evidence="2" key="2">
    <citation type="submission" date="2020-09" db="EMBL/GenBank/DDBJ databases">
        <authorList>
            <person name="Sun Q."/>
            <person name="Kim S."/>
        </authorList>
    </citation>
    <scope>NUCLEOTIDE SEQUENCE</scope>
    <source>
        <strain evidence="2">KCTC 32501</strain>
    </source>
</reference>
<keyword evidence="3" id="KW-1185">Reference proteome</keyword>
<dbReference type="AlphaFoldDB" id="A0A8J3CKI1"/>
<accession>A0A8J3CKI1</accession>
<dbReference type="Proteomes" id="UP000614287">
    <property type="component" value="Unassembled WGS sequence"/>
</dbReference>
<evidence type="ECO:0000313" key="2">
    <source>
        <dbReference type="EMBL" id="GHA69439.1"/>
    </source>
</evidence>
<dbReference type="RefSeq" id="WP_189491889.1">
    <property type="nucleotide sequence ID" value="NZ_BMZG01000003.1"/>
</dbReference>
<gene>
    <name evidence="2" type="ORF">GCM10009007_07860</name>
</gene>
<keyword evidence="1" id="KW-0812">Transmembrane</keyword>
<organism evidence="2 3">
    <name type="scientific">Formosimonas limnophila</name>
    <dbReference type="NCBI Taxonomy" id="1384487"/>
    <lineage>
        <taxon>Bacteria</taxon>
        <taxon>Pseudomonadati</taxon>
        <taxon>Pseudomonadota</taxon>
        <taxon>Betaproteobacteria</taxon>
        <taxon>Burkholderiales</taxon>
        <taxon>Burkholderiaceae</taxon>
        <taxon>Formosimonas</taxon>
    </lineage>
</organism>
<reference evidence="2" key="1">
    <citation type="journal article" date="2014" name="Int. J. Syst. Evol. Microbiol.">
        <title>Complete genome sequence of Corynebacterium casei LMG S-19264T (=DSM 44701T), isolated from a smear-ripened cheese.</title>
        <authorList>
            <consortium name="US DOE Joint Genome Institute (JGI-PGF)"/>
            <person name="Walter F."/>
            <person name="Albersmeier A."/>
            <person name="Kalinowski J."/>
            <person name="Ruckert C."/>
        </authorList>
    </citation>
    <scope>NUCLEOTIDE SEQUENCE</scope>
    <source>
        <strain evidence="2">KCTC 32501</strain>
    </source>
</reference>
<sequence>MNMYRARQVSLINTGVGLSIIGLGYGIDPNFYPSLYGYALTTVNEVHIFRALCTLYLTLGGYWIYTALRKPQWHEGALISVMVVMFGLFSGRLLSVLFDGMPHWLLFFYMMLEMAVFAQTWFIWRKSRFSES</sequence>
<evidence type="ECO:0000313" key="3">
    <source>
        <dbReference type="Proteomes" id="UP000614287"/>
    </source>
</evidence>
<keyword evidence="1" id="KW-0472">Membrane</keyword>
<dbReference type="InterPro" id="IPR025597">
    <property type="entry name" value="DUF4345"/>
</dbReference>
<dbReference type="Pfam" id="PF14248">
    <property type="entry name" value="DUF4345"/>
    <property type="match status" value="1"/>
</dbReference>
<evidence type="ECO:0000256" key="1">
    <source>
        <dbReference type="SAM" id="Phobius"/>
    </source>
</evidence>
<feature type="transmembrane region" description="Helical" evidence="1">
    <location>
        <begin position="9"/>
        <end position="27"/>
    </location>
</feature>